<protein>
    <submittedName>
        <fullName evidence="2">Uncharacterized protein</fullName>
    </submittedName>
</protein>
<gene>
    <name evidence="2" type="primary">2423f</name>
</gene>
<feature type="compositionally biased region" description="Pro residues" evidence="1">
    <location>
        <begin position="46"/>
        <end position="55"/>
    </location>
</feature>
<feature type="region of interest" description="Disordered" evidence="1">
    <location>
        <begin position="1"/>
        <end position="55"/>
    </location>
</feature>
<feature type="compositionally biased region" description="Polar residues" evidence="1">
    <location>
        <begin position="1"/>
        <end position="13"/>
    </location>
</feature>
<sequence length="55" mass="6129">MKQPCTVRSNAGTSGKLWPYDLHQDTRPRRRAARGSSHCTPHRSVPHPPTAPTLL</sequence>
<dbReference type="EMBL" id="LC088676">
    <property type="protein sequence ID" value="BAV58364.1"/>
    <property type="molecule type" value="mRNA"/>
</dbReference>
<organism evidence="2">
    <name type="scientific">Ulva partita</name>
    <dbReference type="NCBI Taxonomy" id="1605170"/>
    <lineage>
        <taxon>Eukaryota</taxon>
        <taxon>Viridiplantae</taxon>
        <taxon>Chlorophyta</taxon>
        <taxon>core chlorophytes</taxon>
        <taxon>Ulvophyceae</taxon>
        <taxon>OUU clade</taxon>
        <taxon>Ulvales</taxon>
        <taxon>Ulvaceae</taxon>
        <taxon>Ulva</taxon>
    </lineage>
</organism>
<reference evidence="2" key="1">
    <citation type="submission" date="2015-10" db="EMBL/GenBank/DDBJ databases">
        <title>Evolution of the mating-type locus in an isomorphic haploid-diploid life cycle and isogamy.</title>
        <authorList>
            <person name="Yamazaki T."/>
            <person name="Suzuki R."/>
            <person name="Ichihara K."/>
            <person name="Toyoda A."/>
            <person name="Kuwano K."/>
            <person name="Kawano S."/>
        </authorList>
    </citation>
    <scope>NUCLEOTIDE SEQUENCE</scope>
    <source>
        <strain evidence="2">MGEC-1</strain>
    </source>
</reference>
<evidence type="ECO:0000256" key="1">
    <source>
        <dbReference type="SAM" id="MobiDB-lite"/>
    </source>
</evidence>
<accession>A0A1C9ZWF0</accession>
<name>A0A1C9ZWF0_9CHLO</name>
<dbReference type="AlphaFoldDB" id="A0A1C9ZWF0"/>
<proteinExistence type="evidence at transcript level"/>
<evidence type="ECO:0000313" key="2">
    <source>
        <dbReference type="EMBL" id="BAV58364.1"/>
    </source>
</evidence>